<dbReference type="KEGG" id="aft:BBF96_13920"/>
<dbReference type="PIRSF" id="PIRSF000440">
    <property type="entry name" value="CAT"/>
    <property type="match status" value="1"/>
</dbReference>
<accession>A0A3S9T1K3</accession>
<feature type="active site" description="Proton acceptor" evidence="1">
    <location>
        <position position="185"/>
    </location>
</feature>
<evidence type="ECO:0000313" key="2">
    <source>
        <dbReference type="EMBL" id="AZR74387.1"/>
    </source>
</evidence>
<proteinExistence type="predicted"/>
<dbReference type="PANTHER" id="PTHR38474">
    <property type="entry name" value="SLR0299 PROTEIN"/>
    <property type="match status" value="1"/>
</dbReference>
<dbReference type="Proteomes" id="UP000267250">
    <property type="component" value="Chromosome"/>
</dbReference>
<dbReference type="RefSeq" id="WP_127017745.1">
    <property type="nucleotide sequence ID" value="NZ_CP016379.1"/>
</dbReference>
<protein>
    <submittedName>
        <fullName evidence="2">Chloramphenicol acetyltransferase</fullName>
    </submittedName>
</protein>
<keyword evidence="3" id="KW-1185">Reference proteome</keyword>
<dbReference type="AlphaFoldDB" id="A0A3S9T1K3"/>
<keyword evidence="2" id="KW-0808">Transferase</keyword>
<dbReference type="PANTHER" id="PTHR38474:SF1">
    <property type="entry name" value="SLR0299 PROTEIN"/>
    <property type="match status" value="1"/>
</dbReference>
<sequence>MKYIDLDNWPRKRHFNFFKQMDYPHFSLCANVDLTKIYPFIKENNLSFFKTILYIAVRTANNIKEFRYRIRGEKIIEHEIIHPAFTVLREDEVFSFCRADYKEDFIEFCKEVAKKMDMVKKNLCLEDEPGKDNHLIITSIPWISFTSLSHPINLDPTDSIPRIAWGKYFKENGKLKIPLSVQVHHALMDGLHVGKYFSAFQNLLNHPEKIIE</sequence>
<evidence type="ECO:0000313" key="3">
    <source>
        <dbReference type="Proteomes" id="UP000267250"/>
    </source>
</evidence>
<evidence type="ECO:0000256" key="1">
    <source>
        <dbReference type="PIRSR" id="PIRSR000440-1"/>
    </source>
</evidence>
<dbReference type="GO" id="GO:0008811">
    <property type="term" value="F:chloramphenicol O-acetyltransferase activity"/>
    <property type="evidence" value="ECO:0007669"/>
    <property type="project" value="InterPro"/>
</dbReference>
<dbReference type="Gene3D" id="3.30.559.10">
    <property type="entry name" value="Chloramphenicol acetyltransferase-like domain"/>
    <property type="match status" value="1"/>
</dbReference>
<dbReference type="InterPro" id="IPR023213">
    <property type="entry name" value="CAT-like_dom_sf"/>
</dbReference>
<organism evidence="2 3">
    <name type="scientific">Anoxybacter fermentans</name>
    <dbReference type="NCBI Taxonomy" id="1323375"/>
    <lineage>
        <taxon>Bacteria</taxon>
        <taxon>Bacillati</taxon>
        <taxon>Bacillota</taxon>
        <taxon>Clostridia</taxon>
        <taxon>Halanaerobiales</taxon>
        <taxon>Anoxybacter</taxon>
    </lineage>
</organism>
<name>A0A3S9T1K3_9FIRM</name>
<dbReference type="Pfam" id="PF00302">
    <property type="entry name" value="CAT"/>
    <property type="match status" value="1"/>
</dbReference>
<gene>
    <name evidence="2" type="ORF">BBF96_13920</name>
</gene>
<dbReference type="SMART" id="SM01059">
    <property type="entry name" value="CAT"/>
    <property type="match status" value="1"/>
</dbReference>
<dbReference type="OrthoDB" id="9801766at2"/>
<reference evidence="2 3" key="1">
    <citation type="submission" date="2016-07" db="EMBL/GenBank/DDBJ databases">
        <title>Genome and transcriptome analysis of iron-reducing fermentative bacteria Anoxybacter fermentans.</title>
        <authorList>
            <person name="Zeng X."/>
            <person name="Shao Z."/>
        </authorList>
    </citation>
    <scope>NUCLEOTIDE SEQUENCE [LARGE SCALE GENOMIC DNA]</scope>
    <source>
        <strain evidence="2 3">DY22613</strain>
    </source>
</reference>
<dbReference type="EMBL" id="CP016379">
    <property type="protein sequence ID" value="AZR74387.1"/>
    <property type="molecule type" value="Genomic_DNA"/>
</dbReference>
<dbReference type="SUPFAM" id="SSF52777">
    <property type="entry name" value="CoA-dependent acyltransferases"/>
    <property type="match status" value="1"/>
</dbReference>
<dbReference type="InterPro" id="IPR001707">
    <property type="entry name" value="Cmp_AcTrfase"/>
</dbReference>